<dbReference type="Pfam" id="PF07686">
    <property type="entry name" value="V-set"/>
    <property type="match status" value="1"/>
</dbReference>
<evidence type="ECO:0000259" key="8">
    <source>
        <dbReference type="PROSITE" id="PS50835"/>
    </source>
</evidence>
<dbReference type="Ensembl" id="ENSCMMT00000018102.1">
    <property type="protein sequence ID" value="ENSCMMP00000016464.1"/>
    <property type="gene ID" value="ENSCMMG00000010448.1"/>
</dbReference>
<dbReference type="PANTHER" id="PTHR19343">
    <property type="entry name" value="T CELL RECEPTOR ALPHA VARIABLE 1-2"/>
    <property type="match status" value="1"/>
</dbReference>
<reference evidence="9" key="2">
    <citation type="submission" date="2025-09" db="UniProtKB">
        <authorList>
            <consortium name="Ensembl"/>
        </authorList>
    </citation>
    <scope>IDENTIFICATION</scope>
</reference>
<dbReference type="Gene3D" id="2.60.40.10">
    <property type="entry name" value="Immunoglobulins"/>
    <property type="match status" value="1"/>
</dbReference>
<evidence type="ECO:0000256" key="4">
    <source>
        <dbReference type="ARBA" id="ARBA00023170"/>
    </source>
</evidence>
<evidence type="ECO:0000256" key="7">
    <source>
        <dbReference type="SAM" id="SignalP"/>
    </source>
</evidence>
<keyword evidence="3" id="KW-1064">Adaptive immunity</keyword>
<name>A0A8C3GKN1_CAIMO</name>
<dbReference type="InterPro" id="IPR051006">
    <property type="entry name" value="TCR_variable_domain"/>
</dbReference>
<dbReference type="GO" id="GO:0002250">
    <property type="term" value="P:adaptive immune response"/>
    <property type="evidence" value="ECO:0007669"/>
    <property type="project" value="UniProtKB-KW"/>
</dbReference>
<accession>A0A8C3GKN1</accession>
<keyword evidence="10" id="KW-1185">Reference proteome</keyword>
<sequence length="123" mass="13727">MNHRENVGKCWLLFLILGTMGQVSVTQPEGQVSVEQGNTFQTTCAYETSNFNGLLWYKQKKGQAPQLITYQAVAGTKQSDHFTTELNTEKKYSVLRLKEVELSDSALYLCAVALLSSLCCLPE</sequence>
<keyword evidence="5" id="KW-0393">Immunoglobulin domain</keyword>
<dbReference type="GO" id="GO:0042605">
    <property type="term" value="F:peptide antigen binding"/>
    <property type="evidence" value="ECO:0007669"/>
    <property type="project" value="TreeGrafter"/>
</dbReference>
<evidence type="ECO:0000256" key="6">
    <source>
        <dbReference type="ARBA" id="ARBA00043266"/>
    </source>
</evidence>
<dbReference type="PANTHER" id="PTHR19343:SF26">
    <property type="entry name" value="T CELL RECEPTOR ALPHA VARIABLE 1-1"/>
    <property type="match status" value="1"/>
</dbReference>
<keyword evidence="1 7" id="KW-0732">Signal</keyword>
<dbReference type="SUPFAM" id="SSF48726">
    <property type="entry name" value="Immunoglobulin"/>
    <property type="match status" value="1"/>
</dbReference>
<dbReference type="Proteomes" id="UP000694556">
    <property type="component" value="Unassembled WGS sequence"/>
</dbReference>
<evidence type="ECO:0000256" key="1">
    <source>
        <dbReference type="ARBA" id="ARBA00022729"/>
    </source>
</evidence>
<reference evidence="9" key="1">
    <citation type="submission" date="2025-08" db="UniProtKB">
        <authorList>
            <consortium name="Ensembl"/>
        </authorList>
    </citation>
    <scope>IDENTIFICATION</scope>
</reference>
<keyword evidence="6" id="KW-1279">T cell receptor</keyword>
<dbReference type="InterPro" id="IPR036179">
    <property type="entry name" value="Ig-like_dom_sf"/>
</dbReference>
<evidence type="ECO:0000256" key="2">
    <source>
        <dbReference type="ARBA" id="ARBA00022859"/>
    </source>
</evidence>
<feature type="chain" id="PRO_5034960035" description="Ig-like domain-containing protein" evidence="7">
    <location>
        <begin position="22"/>
        <end position="123"/>
    </location>
</feature>
<evidence type="ECO:0000256" key="5">
    <source>
        <dbReference type="ARBA" id="ARBA00023319"/>
    </source>
</evidence>
<feature type="signal peptide" evidence="7">
    <location>
        <begin position="1"/>
        <end position="21"/>
    </location>
</feature>
<keyword evidence="2" id="KW-0391">Immunity</keyword>
<organism evidence="9 10">
    <name type="scientific">Cairina moschata</name>
    <name type="common">Muscovy duck</name>
    <dbReference type="NCBI Taxonomy" id="8855"/>
    <lineage>
        <taxon>Eukaryota</taxon>
        <taxon>Metazoa</taxon>
        <taxon>Chordata</taxon>
        <taxon>Craniata</taxon>
        <taxon>Vertebrata</taxon>
        <taxon>Euteleostomi</taxon>
        <taxon>Archelosauria</taxon>
        <taxon>Archosauria</taxon>
        <taxon>Dinosauria</taxon>
        <taxon>Saurischia</taxon>
        <taxon>Theropoda</taxon>
        <taxon>Coelurosauria</taxon>
        <taxon>Aves</taxon>
        <taxon>Neognathae</taxon>
        <taxon>Galloanserae</taxon>
        <taxon>Anseriformes</taxon>
        <taxon>Anatidae</taxon>
        <taxon>Anatinae</taxon>
        <taxon>Cairina</taxon>
    </lineage>
</organism>
<proteinExistence type="predicted"/>
<dbReference type="InterPro" id="IPR013783">
    <property type="entry name" value="Ig-like_fold"/>
</dbReference>
<dbReference type="GO" id="GO:0042101">
    <property type="term" value="C:T cell receptor complex"/>
    <property type="evidence" value="ECO:0007669"/>
    <property type="project" value="UniProtKB-KW"/>
</dbReference>
<dbReference type="PROSITE" id="PS50835">
    <property type="entry name" value="IG_LIKE"/>
    <property type="match status" value="1"/>
</dbReference>
<protein>
    <recommendedName>
        <fullName evidence="8">Ig-like domain-containing protein</fullName>
    </recommendedName>
</protein>
<evidence type="ECO:0000256" key="3">
    <source>
        <dbReference type="ARBA" id="ARBA00023130"/>
    </source>
</evidence>
<evidence type="ECO:0000313" key="9">
    <source>
        <dbReference type="Ensembl" id="ENSCMMP00000016464.1"/>
    </source>
</evidence>
<dbReference type="SMART" id="SM00406">
    <property type="entry name" value="IGv"/>
    <property type="match status" value="1"/>
</dbReference>
<dbReference type="InterPro" id="IPR013106">
    <property type="entry name" value="Ig_V-set"/>
</dbReference>
<feature type="domain" description="Ig-like" evidence="8">
    <location>
        <begin position="21"/>
        <end position="112"/>
    </location>
</feature>
<dbReference type="AlphaFoldDB" id="A0A8C3GKN1"/>
<evidence type="ECO:0000313" key="10">
    <source>
        <dbReference type="Proteomes" id="UP000694556"/>
    </source>
</evidence>
<dbReference type="InterPro" id="IPR007110">
    <property type="entry name" value="Ig-like_dom"/>
</dbReference>
<keyword evidence="4" id="KW-0675">Receptor</keyword>